<sequence>MSPPINASANAILHSFIPFTNSFSSGTRVVPPIRNDQIRDLWAPHYITRTFKALSFGTCIDSKSFNSLLISLDLHALPTTSSPTTTLKARLSQLFTWWPIHAGGAIRPIVDVPLAPTLHRSRCFRDDDDDLIRDEDATFPTPSPNPNSRPLAAGISTPDNMESTSCFSINSGDFS</sequence>
<comment type="caution">
    <text evidence="2">The sequence shown here is derived from an EMBL/GenBank/DDBJ whole genome shotgun (WGS) entry which is preliminary data.</text>
</comment>
<dbReference type="AlphaFoldDB" id="A0A9P7FEB0"/>
<feature type="region of interest" description="Disordered" evidence="1">
    <location>
        <begin position="134"/>
        <end position="162"/>
    </location>
</feature>
<accession>A0A9P7FEB0</accession>
<dbReference type="GeneID" id="64705857"/>
<evidence type="ECO:0000313" key="2">
    <source>
        <dbReference type="EMBL" id="KAG2115851.1"/>
    </source>
</evidence>
<evidence type="ECO:0000313" key="3">
    <source>
        <dbReference type="Proteomes" id="UP000823399"/>
    </source>
</evidence>
<gene>
    <name evidence="2" type="ORF">F5147DRAFT_817592</name>
</gene>
<proteinExistence type="predicted"/>
<protein>
    <submittedName>
        <fullName evidence="2">Uncharacterized protein</fullName>
    </submittedName>
</protein>
<dbReference type="Proteomes" id="UP000823399">
    <property type="component" value="Unassembled WGS sequence"/>
</dbReference>
<evidence type="ECO:0000256" key="1">
    <source>
        <dbReference type="SAM" id="MobiDB-lite"/>
    </source>
</evidence>
<dbReference type="OrthoDB" id="2693314at2759"/>
<reference evidence="2" key="1">
    <citation type="journal article" date="2020" name="New Phytol.">
        <title>Comparative genomics reveals dynamic genome evolution in host specialist ectomycorrhizal fungi.</title>
        <authorList>
            <person name="Lofgren L.A."/>
            <person name="Nguyen N.H."/>
            <person name="Vilgalys R."/>
            <person name="Ruytinx J."/>
            <person name="Liao H.L."/>
            <person name="Branco S."/>
            <person name="Kuo A."/>
            <person name="LaButti K."/>
            <person name="Lipzen A."/>
            <person name="Andreopoulos W."/>
            <person name="Pangilinan J."/>
            <person name="Riley R."/>
            <person name="Hundley H."/>
            <person name="Na H."/>
            <person name="Barry K."/>
            <person name="Grigoriev I.V."/>
            <person name="Stajich J.E."/>
            <person name="Kennedy P.G."/>
        </authorList>
    </citation>
    <scope>NUCLEOTIDE SEQUENCE</scope>
    <source>
        <strain evidence="2">FC423</strain>
    </source>
</reference>
<keyword evidence="3" id="KW-1185">Reference proteome</keyword>
<dbReference type="RefSeq" id="XP_041297230.1">
    <property type="nucleotide sequence ID" value="XM_041443598.1"/>
</dbReference>
<name>A0A9P7FEB0_9AGAM</name>
<dbReference type="EMBL" id="JABBWM010000007">
    <property type="protein sequence ID" value="KAG2115851.1"/>
    <property type="molecule type" value="Genomic_DNA"/>
</dbReference>
<organism evidence="2 3">
    <name type="scientific">Suillus discolor</name>
    <dbReference type="NCBI Taxonomy" id="1912936"/>
    <lineage>
        <taxon>Eukaryota</taxon>
        <taxon>Fungi</taxon>
        <taxon>Dikarya</taxon>
        <taxon>Basidiomycota</taxon>
        <taxon>Agaricomycotina</taxon>
        <taxon>Agaricomycetes</taxon>
        <taxon>Agaricomycetidae</taxon>
        <taxon>Boletales</taxon>
        <taxon>Suillineae</taxon>
        <taxon>Suillaceae</taxon>
        <taxon>Suillus</taxon>
    </lineage>
</organism>